<dbReference type="Pfam" id="PF01928">
    <property type="entry name" value="CYTH"/>
    <property type="match status" value="1"/>
</dbReference>
<sequence length="516" mass="55665">MGRKHDGAGPVEIEVSFRLPEGAEAALATLPAFQPPLAAPAEAVRARTTYFDTPDRLLLRHRLALRIRRSGRQRVQTVKSGAAGPGGFGRGEWEAPVARDRPDPAAFAGTPLAALDLDSSGRALADRLEPVFTTEIDRRRQLLHLPDGTVVEAALDTGVIRAGASSRPVRELELELKQGSPAALFRLALEIHAVVPLAIEAESKAARGYRLLAGTAPAAEPAPAPARDPSARSGAAFAAMLGNGLRHLLANLPAAMAGGLEGVHQLRVALRRLRTVLALFREAAEPSAAAAFDAGLRRAGRVFGEARDWDVFCAELLPEAITSVAEPAAAEALRRLRTDAERAREQAHAALRAELEGPAFTALVLGLAAWAEEGRALGGERRKPLARLLPDRLRRLARRARRRARHLGRRSDAELHGLRRSVRKLRFAAELGAAPFRPKRVKRYRRATKALLAPLGMLNDAGMALRLAGTLEAGEPARHEAARAALARWAEARRATALARLPEARDAFRNARAFWD</sequence>
<proteinExistence type="predicted"/>
<dbReference type="PANTHER" id="PTHR39569:SF1">
    <property type="entry name" value="INORGANIC TRIPHOSPHATASE"/>
    <property type="match status" value="1"/>
</dbReference>
<accession>A0A9X1YB32</accession>
<evidence type="ECO:0000313" key="4">
    <source>
        <dbReference type="Proteomes" id="UP001139516"/>
    </source>
</evidence>
<keyword evidence="4" id="KW-1185">Reference proteome</keyword>
<gene>
    <name evidence="3" type="ORF">M0638_18810</name>
</gene>
<dbReference type="InterPro" id="IPR007899">
    <property type="entry name" value="CHAD_dom"/>
</dbReference>
<dbReference type="InterPro" id="IPR038186">
    <property type="entry name" value="CHAD_dom_sf"/>
</dbReference>
<feature type="domain" description="CHAD" evidence="2">
    <location>
        <begin position="230"/>
        <end position="513"/>
    </location>
</feature>
<evidence type="ECO:0000259" key="1">
    <source>
        <dbReference type="PROSITE" id="PS51707"/>
    </source>
</evidence>
<dbReference type="Gene3D" id="2.40.320.10">
    <property type="entry name" value="Hypothetical Protein Pfu-838710-001"/>
    <property type="match status" value="1"/>
</dbReference>
<dbReference type="GO" id="GO:0046872">
    <property type="term" value="F:metal ion binding"/>
    <property type="evidence" value="ECO:0007669"/>
    <property type="project" value="TreeGrafter"/>
</dbReference>
<dbReference type="InterPro" id="IPR033469">
    <property type="entry name" value="CYTH-like_dom_sf"/>
</dbReference>
<dbReference type="Proteomes" id="UP001139516">
    <property type="component" value="Unassembled WGS sequence"/>
</dbReference>
<dbReference type="RefSeq" id="WP_248668546.1">
    <property type="nucleotide sequence ID" value="NZ_JALPRX010000083.1"/>
</dbReference>
<dbReference type="AlphaFoldDB" id="A0A9X1YB32"/>
<dbReference type="PROSITE" id="PS51708">
    <property type="entry name" value="CHAD"/>
    <property type="match status" value="1"/>
</dbReference>
<evidence type="ECO:0000313" key="3">
    <source>
        <dbReference type="EMBL" id="MCK8786430.1"/>
    </source>
</evidence>
<comment type="caution">
    <text evidence="3">The sequence shown here is derived from an EMBL/GenBank/DDBJ whole genome shotgun (WGS) entry which is preliminary data.</text>
</comment>
<dbReference type="InterPro" id="IPR023577">
    <property type="entry name" value="CYTH_domain"/>
</dbReference>
<dbReference type="EMBL" id="JALPRX010000083">
    <property type="protein sequence ID" value="MCK8786430.1"/>
    <property type="molecule type" value="Genomic_DNA"/>
</dbReference>
<organism evidence="3 4">
    <name type="scientific">Roseomonas acroporae</name>
    <dbReference type="NCBI Taxonomy" id="2937791"/>
    <lineage>
        <taxon>Bacteria</taxon>
        <taxon>Pseudomonadati</taxon>
        <taxon>Pseudomonadota</taxon>
        <taxon>Alphaproteobacteria</taxon>
        <taxon>Acetobacterales</taxon>
        <taxon>Roseomonadaceae</taxon>
        <taxon>Roseomonas</taxon>
    </lineage>
</organism>
<dbReference type="Pfam" id="PF05235">
    <property type="entry name" value="CHAD"/>
    <property type="match status" value="1"/>
</dbReference>
<dbReference type="Gene3D" id="1.40.20.10">
    <property type="entry name" value="CHAD domain"/>
    <property type="match status" value="1"/>
</dbReference>
<dbReference type="PROSITE" id="PS51707">
    <property type="entry name" value="CYTH"/>
    <property type="match status" value="1"/>
</dbReference>
<dbReference type="CDD" id="cd07756">
    <property type="entry name" value="CYTH-like_Pase_CHAD"/>
    <property type="match status" value="1"/>
</dbReference>
<dbReference type="PANTHER" id="PTHR39569">
    <property type="entry name" value="INORGANIC TRIPHOSPHATASE"/>
    <property type="match status" value="1"/>
</dbReference>
<evidence type="ECO:0000259" key="2">
    <source>
        <dbReference type="PROSITE" id="PS51708"/>
    </source>
</evidence>
<protein>
    <submittedName>
        <fullName evidence="3">CYTH and CHAD domain-containing protein</fullName>
    </submittedName>
</protein>
<reference evidence="3" key="1">
    <citation type="submission" date="2022-04" db="EMBL/GenBank/DDBJ databases">
        <title>Roseomonas acroporae sp. nov., isolated from coral Acropora digitifera.</title>
        <authorList>
            <person name="Sun H."/>
        </authorList>
    </citation>
    <scope>NUCLEOTIDE SEQUENCE</scope>
    <source>
        <strain evidence="3">NAR14</strain>
    </source>
</reference>
<dbReference type="SMART" id="SM00880">
    <property type="entry name" value="CHAD"/>
    <property type="match status" value="1"/>
</dbReference>
<dbReference type="SMART" id="SM01118">
    <property type="entry name" value="CYTH"/>
    <property type="match status" value="1"/>
</dbReference>
<dbReference type="SUPFAM" id="SSF55154">
    <property type="entry name" value="CYTH-like phosphatases"/>
    <property type="match status" value="1"/>
</dbReference>
<dbReference type="InterPro" id="IPR039013">
    <property type="entry name" value="YgiF"/>
</dbReference>
<feature type="domain" description="CYTH" evidence="1">
    <location>
        <begin position="10"/>
        <end position="215"/>
    </location>
</feature>
<name>A0A9X1YB32_9PROT</name>
<dbReference type="GO" id="GO:0050355">
    <property type="term" value="F:inorganic triphosphate phosphatase activity"/>
    <property type="evidence" value="ECO:0007669"/>
    <property type="project" value="InterPro"/>
</dbReference>